<organism evidence="1 2">
    <name type="scientific">Molorchus minor</name>
    <dbReference type="NCBI Taxonomy" id="1323400"/>
    <lineage>
        <taxon>Eukaryota</taxon>
        <taxon>Metazoa</taxon>
        <taxon>Ecdysozoa</taxon>
        <taxon>Arthropoda</taxon>
        <taxon>Hexapoda</taxon>
        <taxon>Insecta</taxon>
        <taxon>Pterygota</taxon>
        <taxon>Neoptera</taxon>
        <taxon>Endopterygota</taxon>
        <taxon>Coleoptera</taxon>
        <taxon>Polyphaga</taxon>
        <taxon>Cucujiformia</taxon>
        <taxon>Chrysomeloidea</taxon>
        <taxon>Cerambycidae</taxon>
        <taxon>Lamiinae</taxon>
        <taxon>Monochamini</taxon>
        <taxon>Molorchus</taxon>
    </lineage>
</organism>
<comment type="caution">
    <text evidence="1">The sequence shown here is derived from an EMBL/GenBank/DDBJ whole genome shotgun (WGS) entry which is preliminary data.</text>
</comment>
<evidence type="ECO:0000313" key="1">
    <source>
        <dbReference type="EMBL" id="KAJ8971549.1"/>
    </source>
</evidence>
<gene>
    <name evidence="1" type="ORF">NQ317_000764</name>
</gene>
<evidence type="ECO:0008006" key="3">
    <source>
        <dbReference type="Google" id="ProtNLM"/>
    </source>
</evidence>
<accession>A0ABQ9J2Q6</accession>
<proteinExistence type="predicted"/>
<dbReference type="EMBL" id="JAPWTJ010001467">
    <property type="protein sequence ID" value="KAJ8971549.1"/>
    <property type="molecule type" value="Genomic_DNA"/>
</dbReference>
<evidence type="ECO:0000313" key="2">
    <source>
        <dbReference type="Proteomes" id="UP001162164"/>
    </source>
</evidence>
<name>A0ABQ9J2Q6_9CUCU</name>
<dbReference type="Proteomes" id="UP001162164">
    <property type="component" value="Unassembled WGS sequence"/>
</dbReference>
<sequence>MAFSSTSLGFLITFLSSSVAPFYRIVFYYHFTFYYRPLTSFINTYLLCVRKRTEWRTERAKCILLA</sequence>
<keyword evidence="2" id="KW-1185">Reference proteome</keyword>
<protein>
    <recommendedName>
        <fullName evidence="3">Secreted protein</fullName>
    </recommendedName>
</protein>
<reference evidence="1" key="1">
    <citation type="journal article" date="2023" name="Insect Mol. Biol.">
        <title>Genome sequencing provides insights into the evolution of gene families encoding plant cell wall-degrading enzymes in longhorned beetles.</title>
        <authorList>
            <person name="Shin N.R."/>
            <person name="Okamura Y."/>
            <person name="Kirsch R."/>
            <person name="Pauchet Y."/>
        </authorList>
    </citation>
    <scope>NUCLEOTIDE SEQUENCE</scope>
    <source>
        <strain evidence="1">MMC_N1</strain>
    </source>
</reference>